<feature type="compositionally biased region" description="Polar residues" evidence="1">
    <location>
        <begin position="691"/>
        <end position="701"/>
    </location>
</feature>
<feature type="compositionally biased region" description="Polar residues" evidence="1">
    <location>
        <begin position="2001"/>
        <end position="2013"/>
    </location>
</feature>
<feature type="region of interest" description="Disordered" evidence="1">
    <location>
        <begin position="2343"/>
        <end position="2415"/>
    </location>
</feature>
<feature type="region of interest" description="Disordered" evidence="1">
    <location>
        <begin position="1479"/>
        <end position="1511"/>
    </location>
</feature>
<feature type="region of interest" description="Disordered" evidence="1">
    <location>
        <begin position="1064"/>
        <end position="1092"/>
    </location>
</feature>
<feature type="compositionally biased region" description="Basic and acidic residues" evidence="1">
    <location>
        <begin position="2347"/>
        <end position="2356"/>
    </location>
</feature>
<feature type="compositionally biased region" description="Polar residues" evidence="1">
    <location>
        <begin position="305"/>
        <end position="316"/>
    </location>
</feature>
<gene>
    <name evidence="2" type="ORF">BN1205_009875</name>
</gene>
<feature type="compositionally biased region" description="Acidic residues" evidence="1">
    <location>
        <begin position="1903"/>
        <end position="1916"/>
    </location>
</feature>
<feature type="region of interest" description="Disordered" evidence="1">
    <location>
        <begin position="305"/>
        <end position="400"/>
    </location>
</feature>
<feature type="compositionally biased region" description="Polar residues" evidence="1">
    <location>
        <begin position="1733"/>
        <end position="1742"/>
    </location>
</feature>
<dbReference type="EMBL" id="LN714493">
    <property type="protein sequence ID" value="CEL72545.1"/>
    <property type="molecule type" value="Genomic_DNA"/>
</dbReference>
<protein>
    <submittedName>
        <fullName evidence="2">AP2 domain transcription factor AP2IV-4</fullName>
    </submittedName>
</protein>
<feature type="compositionally biased region" description="Low complexity" evidence="1">
    <location>
        <begin position="524"/>
        <end position="537"/>
    </location>
</feature>
<feature type="region of interest" description="Disordered" evidence="1">
    <location>
        <begin position="524"/>
        <end position="560"/>
    </location>
</feature>
<feature type="compositionally biased region" description="Polar residues" evidence="1">
    <location>
        <begin position="2063"/>
        <end position="2073"/>
    </location>
</feature>
<feature type="region of interest" description="Disordered" evidence="1">
    <location>
        <begin position="1628"/>
        <end position="1677"/>
    </location>
</feature>
<feature type="compositionally biased region" description="Polar residues" evidence="1">
    <location>
        <begin position="930"/>
        <end position="946"/>
    </location>
</feature>
<sequence length="2415" mass="250534">MAAPAPSAEARPAKRRCFPLPRETPVSSEDETRKTLQHDTLGCLPRSSSGQPELAAASAASQVGHLSSAALLQLVQTQSAGGVPQAVLRNLFSSIHRNPKPLPANALAATPNSSLYASLTSLSSAAALPGAGPAYSQAPSPASADLLQSEQFGSAAKNPSPNEASPILALLGEAARAATTPRTVPALSAVCPAASSGVSLPSASDTLALAQSSLSSSTGCASDVKASRPEEHPAFASGTANRQSLLQALLLSTAPLAFSGPSLSSASTALPASSGAVSSRNAGAYQFERLLQAEAAKVKALLPNATSKSMSQSSVPQRDLTRKTSLFPDPRGLSADDASRRYNTRGANSGGAGLRRGTGVHATTEQSGALDAGERTRPFGAGEDESAQGKPDSRGRQRPGALDASNILGLLAAFQPSQAPAIRDLSAPSHLSAAATGALPLTASFTASALASSQCLPAGTPASSSASPPFSEVLSTTEESSTTKETDASASTLLAFLQKYSAVSGLGGASDFLGQLQGKTSLPPLSLAEPSSALPSSFLGGSDGGTIDTRNGNGEKTTPPIHLFQSAFRMPSPSQQNLLDALLASSCTTATSRSDGSGNLGCPVVDERNAKLAGPAHPLPCSFPQISSSSGEPGRKTGGRVHRQGTSQSGGRVRSGKNGGSAAPPRQSSSENVPSTPTVSSHEAPHRAGFPSQTPYELSASPSHQLDLLRLGAFLGGAGKQDASVHSDETGTLSGEPSHRSCSLSRGLTQESVLQLSDTTSTSREGEPNEPSQGCVNVAASLPAFGPQPSSGAAKAREGRRGAGGAGAAPPVPLRADVTLGGNRPHYHVAKQEWRVRYYMNGKRKMRTYSAKFYGYETAHTMAEDFAHYVDKHEALPDSMMMTAMMLQAQANSAASSGQTVPLARGIRASSASAGAGGHVSKSATKGSVAASSEGSTSMGSDATRSQEGEAAELCPLAAGLSRPLASMHSAAGNAVAQGRQESKEEAPGGQAWFGEPGKFRASSEAALCGSGSSAEGRDGHESEVLWATLGKVHDASQGKKIKPEKPLTVARGRLALGAEDKSQNLGVDLGDSGGAQGLPGVRQPRQMKNSEECSLRDSDKGMALSKRFGFLPSQTPSCDSMTLPFPGGFDALSLSSALSSCASLPVAHEGNNFQKGHTGDIVALASQSGTQRPASVVLSRDANVSGSSPSHPTWQREGAAVSGRADEFSSLSVTPSTVPLSSFTMEDIKGEEGDPSRRFALVGESMKNVSAPEVQALFPTSSIANAELLPVDFLHSNSCSADKLESSIPRGLAGNNPSMTATAVAATAVSHQIFDTITLFGEFLREFAKEKVNEFHEYGLEASPLTVEASPEVSLFGKATFGRCPVAGGSTPAGISKMSGETLSGLSASELSLVSARTNTTTGEEQFALARGLFPGDSEGDRDEKKPQLSQQELLVLSHALVNLTSSTYVLMHTLKASLSKSTEAVQLHQPLLEAASEAKATDEAKTREEQESSECDHEYPPGSSLEATTGALPFRLSPALSASSKDLPSLSASASLESVTPFAGLPLEEGTLSASVGLASSDDEHDTSLLFKTEAAKKRSLFSTAADGDESRTYNDGLGQPMEEEIRSCVSTSCGEAVATTTLSAIGPGTGASGALLDSESRESLGEKPGAALRAGAHTPAPSRAPTPSRTFSFTSSSTATSAALLCDSNVVHEKLSAQGKDSEAGERKGDSEKEEEVEMWKEEDEEVQRCTGSAETDSTEATRGEEAWRRGKQSEKKPSVITTALNLLETHRHLALTISQLKRPVAQQLRFILPIAAPQLLPCILPPASFQDPGERGDGKAEAKGSSSLGQVLETALGHGTRLAPSASAMVPPRKDEAASAVPEAKTFTGLATAGVMREAASRTLEAEQVRRKRSREEVVDSETAGDEGDMENVPETLDATTCPGSRQYDKSPSNGGTKPPATAKSRVIRDQAALERLLLAPFQDTPTCSCTDRPCPCDRQQVADMIYLFYAVPARQQAGSSKGGSTQRLQFAARDTNERKDARTGEETQGGETEAKEVIRDPEERGVSEAPARPGISSCEGSSSQNAHTQFDAETASSSMSSDPRADKESNAQDAHMADKTSFVSDLPQPSGEFAPSLLSETSLDVAMADSRGTTSEIHGFFTRSDEQKRASFSSSSLLAAGHAVASFSSSLAGVVSGAGERRECAGPSLGDLSTIGLLSLSYPAMLAFILPLQSLLHTVSGMILTLHKKLIHRFICAHLRLVLDDDMRRPAGGALKSRGAHGDTEAAEAQVERRRREHEREETTNLAIGYREGNAEAANTFPLVDTVSSLLSPGSLRQENSEVERRDNDEERLELITGIARESPKPSEKDSVSPFLSTAPCPGTEAESSDCSASSACSGTPTEGTEGGETGDIASFLSPSGDVKQTIMLA</sequence>
<feature type="region of interest" description="Disordered" evidence="1">
    <location>
        <begin position="912"/>
        <end position="950"/>
    </location>
</feature>
<feature type="region of interest" description="Disordered" evidence="1">
    <location>
        <begin position="2258"/>
        <end position="2288"/>
    </location>
</feature>
<feature type="compositionally biased region" description="Polar residues" evidence="1">
    <location>
        <begin position="1922"/>
        <end position="1940"/>
    </location>
</feature>
<feature type="compositionally biased region" description="Basic and acidic residues" evidence="1">
    <location>
        <begin position="2088"/>
        <end position="2103"/>
    </location>
</feature>
<evidence type="ECO:0000256" key="1">
    <source>
        <dbReference type="SAM" id="MobiDB-lite"/>
    </source>
</evidence>
<organism evidence="2">
    <name type="scientific">Toxoplasma gondii (strain ATCC 50861 / VEG)</name>
    <dbReference type="NCBI Taxonomy" id="432359"/>
    <lineage>
        <taxon>Eukaryota</taxon>
        <taxon>Sar</taxon>
        <taxon>Alveolata</taxon>
        <taxon>Apicomplexa</taxon>
        <taxon>Conoidasida</taxon>
        <taxon>Coccidia</taxon>
        <taxon>Eucoccidiorida</taxon>
        <taxon>Eimeriorina</taxon>
        <taxon>Sarcocystidae</taxon>
        <taxon>Toxoplasma</taxon>
    </lineage>
</organism>
<feature type="compositionally biased region" description="Basic and acidic residues" evidence="1">
    <location>
        <begin position="1890"/>
        <end position="1902"/>
    </location>
</feature>
<name>A0A0F7UQP7_TOXGV</name>
<feature type="compositionally biased region" description="Basic and acidic residues" evidence="1">
    <location>
        <begin position="1481"/>
        <end position="1501"/>
    </location>
</feature>
<feature type="region of interest" description="Disordered" evidence="1">
    <location>
        <begin position="1890"/>
        <end position="1950"/>
    </location>
</feature>
<feature type="region of interest" description="Disordered" evidence="1">
    <location>
        <begin position="2000"/>
        <end position="2120"/>
    </location>
</feature>
<feature type="region of interest" description="Disordered" evidence="1">
    <location>
        <begin position="456"/>
        <end position="486"/>
    </location>
</feature>
<feature type="compositionally biased region" description="Polar residues" evidence="1">
    <location>
        <begin position="730"/>
        <end position="763"/>
    </location>
</feature>
<feature type="compositionally biased region" description="Basic and acidic residues" evidence="1">
    <location>
        <begin position="2037"/>
        <end position="2051"/>
    </location>
</feature>
<feature type="region of interest" description="Disordered" evidence="1">
    <location>
        <begin position="1"/>
        <end position="53"/>
    </location>
</feature>
<feature type="compositionally biased region" description="Polar residues" evidence="1">
    <location>
        <begin position="666"/>
        <end position="681"/>
    </location>
</feature>
<feature type="region of interest" description="Disordered" evidence="1">
    <location>
        <begin position="970"/>
        <end position="997"/>
    </location>
</feature>
<feature type="compositionally biased region" description="Basic and acidic residues" evidence="1">
    <location>
        <begin position="1699"/>
        <end position="1714"/>
    </location>
</feature>
<feature type="region of interest" description="Disordered" evidence="1">
    <location>
        <begin position="616"/>
        <end position="701"/>
    </location>
</feature>
<reference evidence="2" key="1">
    <citation type="journal article" date="2015" name="PLoS ONE">
        <title>Comprehensive Evaluation of Toxoplasma gondii VEG and Neospora caninum LIV Genomes with Tachyzoite Stage Transcriptome and Proteome Defines Novel Transcript Features.</title>
        <authorList>
            <person name="Ramaprasad A."/>
            <person name="Mourier T."/>
            <person name="Naeem R."/>
            <person name="Malas T.B."/>
            <person name="Moussa E."/>
            <person name="Panigrahi A."/>
            <person name="Vermont S.J."/>
            <person name="Otto T.D."/>
            <person name="Wastling J."/>
            <person name="Pain A."/>
        </authorList>
    </citation>
    <scope>NUCLEOTIDE SEQUENCE</scope>
    <source>
        <strain evidence="2">VEG</strain>
    </source>
</reference>
<feature type="compositionally biased region" description="Basic and acidic residues" evidence="1">
    <location>
        <begin position="2265"/>
        <end position="2288"/>
    </location>
</feature>
<accession>A0A0F7UQP7</accession>
<feature type="compositionally biased region" description="Low complexity" evidence="1">
    <location>
        <begin position="456"/>
        <end position="480"/>
    </location>
</feature>
<feature type="compositionally biased region" description="Acidic residues" evidence="1">
    <location>
        <begin position="1715"/>
        <end position="1729"/>
    </location>
</feature>
<feature type="region of interest" description="Disordered" evidence="1">
    <location>
        <begin position="1846"/>
        <end position="1866"/>
    </location>
</feature>
<feature type="compositionally biased region" description="Low complexity" evidence="1">
    <location>
        <begin position="1668"/>
        <end position="1677"/>
    </location>
</feature>
<proteinExistence type="predicted"/>
<feature type="compositionally biased region" description="Low complexity" evidence="1">
    <location>
        <begin position="912"/>
        <end position="924"/>
    </location>
</feature>
<feature type="compositionally biased region" description="Low complexity" evidence="1">
    <location>
        <begin position="2370"/>
        <end position="2389"/>
    </location>
</feature>
<feature type="compositionally biased region" description="Basic and acidic residues" evidence="1">
    <location>
        <begin position="2019"/>
        <end position="2030"/>
    </location>
</feature>
<evidence type="ECO:0000313" key="2">
    <source>
        <dbReference type="EMBL" id="CEL72545.1"/>
    </source>
</evidence>
<feature type="compositionally biased region" description="Low complexity" evidence="1">
    <location>
        <begin position="1"/>
        <end position="10"/>
    </location>
</feature>
<feature type="compositionally biased region" description="Basic and acidic residues" evidence="1">
    <location>
        <begin position="1743"/>
        <end position="1759"/>
    </location>
</feature>
<feature type="region of interest" description="Disordered" evidence="1">
    <location>
        <begin position="719"/>
        <end position="812"/>
    </location>
</feature>
<feature type="region of interest" description="Disordered" evidence="1">
    <location>
        <begin position="1699"/>
        <end position="1759"/>
    </location>
</feature>